<evidence type="ECO:0000313" key="2">
    <source>
        <dbReference type="EMBL" id="GAO30918.1"/>
    </source>
</evidence>
<keyword evidence="1" id="KW-1133">Transmembrane helix</keyword>
<feature type="transmembrane region" description="Helical" evidence="1">
    <location>
        <begin position="37"/>
        <end position="56"/>
    </location>
</feature>
<evidence type="ECO:0000256" key="1">
    <source>
        <dbReference type="SAM" id="Phobius"/>
    </source>
</evidence>
<reference evidence="2 3" key="1">
    <citation type="journal article" date="2015" name="Microbes Environ.">
        <title>Distribution and evolution of nitrogen fixation genes in the phylum bacteroidetes.</title>
        <authorList>
            <person name="Inoue J."/>
            <person name="Oshima K."/>
            <person name="Suda W."/>
            <person name="Sakamoto M."/>
            <person name="Iino T."/>
            <person name="Noda S."/>
            <person name="Hongoh Y."/>
            <person name="Hattori M."/>
            <person name="Ohkuma M."/>
        </authorList>
    </citation>
    <scope>NUCLEOTIDE SEQUENCE [LARGE SCALE GENOMIC DNA]</scope>
    <source>
        <strain evidence="2">JCM 15548</strain>
    </source>
</reference>
<comment type="caution">
    <text evidence="2">The sequence shown here is derived from an EMBL/GenBank/DDBJ whole genome shotgun (WGS) entry which is preliminary data.</text>
</comment>
<sequence length="205" mass="23383">MEPFLLYLIKSNLWLSCFALVYYLFLRNERFFLLNRIYLSTAALAVLLLPLLDLSYTDFQLSTNRESAILVDAPIINGVVAMDESVPLNWQGLALILLIIGSLVILTKLVLQISHIVSLIQHSKVEKRSSLFVVRSPRIKVPFSFFSYVFVNPSNSPTEMREILKHEAEHIRQQHCRFAVVRIAGPCYVVQSTGLAIWTLHPTKP</sequence>
<feature type="transmembrane region" description="Helical" evidence="1">
    <location>
        <begin position="90"/>
        <end position="111"/>
    </location>
</feature>
<protein>
    <submittedName>
        <fullName evidence="2">Regulatory sensor-transducer, BlaR1/MecR1 family</fullName>
    </submittedName>
</protein>
<dbReference type="OrthoDB" id="9814002at2"/>
<organism evidence="2 3">
    <name type="scientific">Geofilum rubicundum JCM 15548</name>
    <dbReference type="NCBI Taxonomy" id="1236989"/>
    <lineage>
        <taxon>Bacteria</taxon>
        <taxon>Pseudomonadati</taxon>
        <taxon>Bacteroidota</taxon>
        <taxon>Bacteroidia</taxon>
        <taxon>Marinilabiliales</taxon>
        <taxon>Marinilabiliaceae</taxon>
        <taxon>Geofilum</taxon>
    </lineage>
</organism>
<dbReference type="AlphaFoldDB" id="A0A0E9M049"/>
<proteinExistence type="predicted"/>
<accession>A0A0E9M049</accession>
<keyword evidence="1" id="KW-0812">Transmembrane</keyword>
<name>A0A0E9M049_9BACT</name>
<keyword evidence="3" id="KW-1185">Reference proteome</keyword>
<dbReference type="STRING" id="1236989.JCM15548_13239"/>
<keyword evidence="1" id="KW-0472">Membrane</keyword>
<feature type="transmembrane region" description="Helical" evidence="1">
    <location>
        <begin position="6"/>
        <end position="25"/>
    </location>
</feature>
<dbReference type="RefSeq" id="WP_062126434.1">
    <property type="nucleotide sequence ID" value="NZ_BAZW01000033.1"/>
</dbReference>
<evidence type="ECO:0000313" key="3">
    <source>
        <dbReference type="Proteomes" id="UP000032900"/>
    </source>
</evidence>
<dbReference type="Proteomes" id="UP000032900">
    <property type="component" value="Unassembled WGS sequence"/>
</dbReference>
<gene>
    <name evidence="2" type="ORF">JCM15548_13239</name>
</gene>
<dbReference type="EMBL" id="BAZW01000033">
    <property type="protein sequence ID" value="GAO30918.1"/>
    <property type="molecule type" value="Genomic_DNA"/>
</dbReference>